<dbReference type="Pfam" id="PF00642">
    <property type="entry name" value="zf-CCCH"/>
    <property type="match status" value="1"/>
</dbReference>
<dbReference type="GO" id="GO:0061630">
    <property type="term" value="F:ubiquitin protein ligase activity"/>
    <property type="evidence" value="ECO:0007669"/>
    <property type="project" value="UniProtKB-EC"/>
</dbReference>
<evidence type="ECO:0000259" key="12">
    <source>
        <dbReference type="PROSITE" id="PS50103"/>
    </source>
</evidence>
<feature type="zinc finger region" description="C3H1-type" evidence="9">
    <location>
        <begin position="223"/>
        <end position="250"/>
    </location>
</feature>
<evidence type="ECO:0000259" key="11">
    <source>
        <dbReference type="PROSITE" id="PS50089"/>
    </source>
</evidence>
<dbReference type="Gene3D" id="3.30.40.10">
    <property type="entry name" value="Zinc/RING finger domain, C3HC4 (zinc finger)"/>
    <property type="match status" value="1"/>
</dbReference>
<dbReference type="InterPro" id="IPR017907">
    <property type="entry name" value="Znf_RING_CS"/>
</dbReference>
<evidence type="ECO:0000256" key="9">
    <source>
        <dbReference type="PROSITE-ProRule" id="PRU00723"/>
    </source>
</evidence>
<dbReference type="Pfam" id="PF22191">
    <property type="entry name" value="IBR_1"/>
    <property type="match status" value="1"/>
</dbReference>
<dbReference type="GO" id="GO:0008270">
    <property type="term" value="F:zinc ion binding"/>
    <property type="evidence" value="ECO:0007669"/>
    <property type="project" value="UniProtKB-KW"/>
</dbReference>
<dbReference type="Proteomes" id="UP000054988">
    <property type="component" value="Unassembled WGS sequence"/>
</dbReference>
<dbReference type="Gene3D" id="4.10.1000.10">
    <property type="entry name" value="Zinc finger, CCCH-type"/>
    <property type="match status" value="2"/>
</dbReference>
<feature type="domain" description="RING-type" evidence="11">
    <location>
        <begin position="1014"/>
        <end position="1055"/>
    </location>
</feature>
<evidence type="ECO:0000313" key="14">
    <source>
        <dbReference type="EMBL" id="KTB43207.1"/>
    </source>
</evidence>
<dbReference type="SUPFAM" id="SSF57850">
    <property type="entry name" value="RING/U-box"/>
    <property type="match status" value="2"/>
</dbReference>
<evidence type="ECO:0000256" key="8">
    <source>
        <dbReference type="ARBA" id="ARBA00022833"/>
    </source>
</evidence>
<comment type="caution">
    <text evidence="14">The sequence shown here is derived from an EMBL/GenBank/DDBJ whole genome shotgun (WGS) entry which is preliminary data.</text>
</comment>
<evidence type="ECO:0000256" key="2">
    <source>
        <dbReference type="ARBA" id="ARBA00012251"/>
    </source>
</evidence>
<feature type="domain" description="C3H1-type" evidence="12">
    <location>
        <begin position="104"/>
        <end position="128"/>
    </location>
</feature>
<feature type="domain" description="RING-type" evidence="13">
    <location>
        <begin position="1010"/>
        <end position="1217"/>
    </location>
</feature>
<feature type="domain" description="C3H1-type" evidence="12">
    <location>
        <begin position="449"/>
        <end position="476"/>
    </location>
</feature>
<dbReference type="InterPro" id="IPR013087">
    <property type="entry name" value="Znf_C2H2_type"/>
</dbReference>
<keyword evidence="7" id="KW-0833">Ubl conjugation pathway</keyword>
<dbReference type="Gene3D" id="1.20.120.1750">
    <property type="match status" value="1"/>
</dbReference>
<keyword evidence="6 9" id="KW-0863">Zinc-finger</keyword>
<protein>
    <recommendedName>
        <fullName evidence="2">RBR-type E3 ubiquitin transferase</fullName>
        <ecNumber evidence="2">2.3.2.31</ecNumber>
    </recommendedName>
</protein>
<feature type="region of interest" description="Disordered" evidence="10">
    <location>
        <begin position="277"/>
        <end position="305"/>
    </location>
</feature>
<feature type="zinc finger region" description="C3H1-type" evidence="9">
    <location>
        <begin position="104"/>
        <end position="128"/>
    </location>
</feature>
<keyword evidence="5" id="KW-0677">Repeat</keyword>
<dbReference type="SMART" id="SM00356">
    <property type="entry name" value="ZnF_C3H1"/>
    <property type="match status" value="5"/>
</dbReference>
<dbReference type="CDD" id="cd20335">
    <property type="entry name" value="BRcat_RBR"/>
    <property type="match status" value="1"/>
</dbReference>
<dbReference type="PANTHER" id="PTHR11685">
    <property type="entry name" value="RBR FAMILY RING FINGER AND IBR DOMAIN-CONTAINING"/>
    <property type="match status" value="1"/>
</dbReference>
<dbReference type="SMART" id="SM00184">
    <property type="entry name" value="RING"/>
    <property type="match status" value="2"/>
</dbReference>
<dbReference type="Pfam" id="PF15227">
    <property type="entry name" value="zf-C3HC4_4"/>
    <property type="match status" value="1"/>
</dbReference>
<dbReference type="PROSITE" id="PS50089">
    <property type="entry name" value="ZF_RING_2"/>
    <property type="match status" value="1"/>
</dbReference>
<feature type="region of interest" description="Disordered" evidence="10">
    <location>
        <begin position="416"/>
        <end position="445"/>
    </location>
</feature>
<dbReference type="SUPFAM" id="SSF54928">
    <property type="entry name" value="RNA-binding domain, RBD"/>
    <property type="match status" value="1"/>
</dbReference>
<proteinExistence type="predicted"/>
<feature type="zinc finger region" description="C3H1-type" evidence="9">
    <location>
        <begin position="254"/>
        <end position="276"/>
    </location>
</feature>
<sequence>MAESEYIEKINRLFQDDKTKGTQKNQGRDDEKKEREHQGEHQEEHQGEVGCTQVQPRFYYDRFGRLHTLQPVQDQDTNITMKNTTTTTTPTTSTIDVSSVQSTPTVHKSCRYFQNGRCSLGDRCRWKHIPKSEELCYDFTRNRCPWGERCHRLHSISPRESEHPAPEPTSLDSCKTTVDTKVEINESPEEPERDTGESRINDAVDGKHCNSELSFPSKTFNPKDEPIICRDFQRGRCHFGSRCRYKHIPKSEEICYDFTRNQCPWGGQCHRKHILPPQQQQPARQDSLPLHDSDFPRTKDEPPDVFTQAEPQVRLANVDQTLSQAKDNGSQINEDDQQIHGVSFNSTTVPLGPIEDDLTLERKATDMDSSRDDDHSTIVWESEWYPTTDAIAWMETSSTSSATTLDAGGGWYPSTGASAWDRGRSRSISPSSDNTENEIASTCSKPPLPRNKTTCWRWLQGRCDRGYRCMYVHGDLECASSPESLPYHSKPLPPNLPPSNFSKQQPLVPQWTFPLRDHIRVRFGPGFTISDVQTGFETPWVYLSGLPSTITTDQLNRVLGRYGSVDELKFYHHRPPLVSAKARMGSTKEAQEVVGILDGSRLRFGEAEEGAVISAKLSLHVRDGKSASLQDTAVRITFEAPSKRGYAGYPTLERAKAAVNIANQEYTTTWISACIHVGLPAVGAHTVKFSNLPLKIQEKSMKKYANPEGMMWEKENYRSVDDAAGGIRWILESSHDAVALGLEMLKFDVLPPPYRDGKVRVWAYFATPKMARDAVGILHTRKLKCTGHTRIFVNHVQTLSYAIPVNTYTRAEQDIEDLKAALWRQGKRNTMLSMSRLDNVFIAKLSADDLKDLGELKAELERTLQGEVVRNDDGEMVWDDFFARADGKAFLRALEGKADVRGVVIHDDPVRRRLKLFGAKEKRDGVRQLLVKKHEELRAGELRSMSIPGSLIGPFMGTQLGPLKRLLGSENVKLDLWEQKLTIRGSLSDFQAAQRAVKKLTMPQPHLRASANSCPVCFGQVELPVSLTCGHSYCRGCLVNYLEAAKDHRFFPLTCLGDEARCSMALPISLARDILPLGEFDALVEAAFAAHVDSHPKEFHYCPSPDCMQVYRPAPAGAVLQCPSCLIRICPECHVEYHEGFGCPEKDGGERLFREWMDENDVKRCPGCKVPIERSEGCNHVTCTRCRAHICWVCLETFPGGEGIYSHMRNEHGGIGV</sequence>
<dbReference type="InterPro" id="IPR013083">
    <property type="entry name" value="Znf_RING/FYVE/PHD"/>
</dbReference>
<dbReference type="eggNOG" id="KOG1812">
    <property type="taxonomic scope" value="Eukaryota"/>
</dbReference>
<dbReference type="SMART" id="SM00647">
    <property type="entry name" value="IBR"/>
    <property type="match status" value="2"/>
</dbReference>
<name>A0A0W0G3R6_MONRR</name>
<feature type="compositionally biased region" description="Basic and acidic residues" evidence="10">
    <location>
        <begin position="289"/>
        <end position="302"/>
    </location>
</feature>
<organism evidence="14 15">
    <name type="scientific">Moniliophthora roreri</name>
    <name type="common">Frosty pod rot fungus</name>
    <name type="synonym">Monilia roreri</name>
    <dbReference type="NCBI Taxonomy" id="221103"/>
    <lineage>
        <taxon>Eukaryota</taxon>
        <taxon>Fungi</taxon>
        <taxon>Dikarya</taxon>
        <taxon>Basidiomycota</taxon>
        <taxon>Agaricomycotina</taxon>
        <taxon>Agaricomycetes</taxon>
        <taxon>Agaricomycetidae</taxon>
        <taxon>Agaricales</taxon>
        <taxon>Marasmiineae</taxon>
        <taxon>Marasmiaceae</taxon>
        <taxon>Moniliophthora</taxon>
    </lineage>
</organism>
<feature type="zinc finger region" description="C3H1-type" evidence="9">
    <location>
        <begin position="130"/>
        <end position="157"/>
    </location>
</feature>
<evidence type="ECO:0000259" key="13">
    <source>
        <dbReference type="PROSITE" id="PS51873"/>
    </source>
</evidence>
<feature type="compositionally biased region" description="Basic and acidic residues" evidence="10">
    <location>
        <begin position="1"/>
        <end position="47"/>
    </location>
</feature>
<dbReference type="InterPro" id="IPR002867">
    <property type="entry name" value="IBR_dom"/>
</dbReference>
<dbReference type="InterPro" id="IPR031127">
    <property type="entry name" value="E3_UB_ligase_RBR"/>
</dbReference>
<dbReference type="InterPro" id="IPR000571">
    <property type="entry name" value="Znf_CCCH"/>
</dbReference>
<reference evidence="14 15" key="1">
    <citation type="submission" date="2015-12" db="EMBL/GenBank/DDBJ databases">
        <title>Draft genome sequence of Moniliophthora roreri, the causal agent of frosty pod rot of cacao.</title>
        <authorList>
            <person name="Aime M.C."/>
            <person name="Diaz-Valderrama J.R."/>
            <person name="Kijpornyongpan T."/>
            <person name="Phillips-Mora W."/>
        </authorList>
    </citation>
    <scope>NUCLEOTIDE SEQUENCE [LARGE SCALE GENOMIC DNA]</scope>
    <source>
        <strain evidence="14 15">MCA 2952</strain>
    </source>
</reference>
<comment type="catalytic activity">
    <reaction evidence="1">
        <text>[E2 ubiquitin-conjugating enzyme]-S-ubiquitinyl-L-cysteine + [acceptor protein]-L-lysine = [E2 ubiquitin-conjugating enzyme]-L-cysteine + [acceptor protein]-N(6)-ubiquitinyl-L-lysine.</text>
        <dbReference type="EC" id="2.3.2.31"/>
    </reaction>
</comment>
<gene>
    <name evidence="14" type="ORF">WG66_4217</name>
</gene>
<dbReference type="PROSITE" id="PS00028">
    <property type="entry name" value="ZINC_FINGER_C2H2_1"/>
    <property type="match status" value="1"/>
</dbReference>
<keyword evidence="3" id="KW-0808">Transferase</keyword>
<evidence type="ECO:0000256" key="3">
    <source>
        <dbReference type="ARBA" id="ARBA00022679"/>
    </source>
</evidence>
<dbReference type="Pfam" id="PF01485">
    <property type="entry name" value="IBR"/>
    <property type="match status" value="1"/>
</dbReference>
<dbReference type="InterPro" id="IPR001841">
    <property type="entry name" value="Znf_RING"/>
</dbReference>
<evidence type="ECO:0000256" key="1">
    <source>
        <dbReference type="ARBA" id="ARBA00001798"/>
    </source>
</evidence>
<feature type="domain" description="C3H1-type" evidence="12">
    <location>
        <begin position="130"/>
        <end position="157"/>
    </location>
</feature>
<feature type="zinc finger region" description="C3H1-type" evidence="9">
    <location>
        <begin position="449"/>
        <end position="476"/>
    </location>
</feature>
<dbReference type="EMBL" id="LATX01001228">
    <property type="protein sequence ID" value="KTB43207.1"/>
    <property type="molecule type" value="Genomic_DNA"/>
</dbReference>
<dbReference type="GO" id="GO:0003676">
    <property type="term" value="F:nucleic acid binding"/>
    <property type="evidence" value="ECO:0007669"/>
    <property type="project" value="InterPro"/>
</dbReference>
<dbReference type="AlphaFoldDB" id="A0A0W0G3R6"/>
<dbReference type="EC" id="2.3.2.31" evidence="2"/>
<dbReference type="CDD" id="cd22585">
    <property type="entry name" value="Rcat_RBR_DEAH12-like"/>
    <property type="match status" value="1"/>
</dbReference>
<feature type="region of interest" description="Disordered" evidence="10">
    <location>
        <begin position="157"/>
        <end position="203"/>
    </location>
</feature>
<feature type="region of interest" description="Disordered" evidence="10">
    <location>
        <begin position="1"/>
        <end position="51"/>
    </location>
</feature>
<dbReference type="GO" id="GO:0016567">
    <property type="term" value="P:protein ubiquitination"/>
    <property type="evidence" value="ECO:0007669"/>
    <property type="project" value="InterPro"/>
</dbReference>
<dbReference type="InterPro" id="IPR044066">
    <property type="entry name" value="TRIAD_supradom"/>
</dbReference>
<evidence type="ECO:0000256" key="5">
    <source>
        <dbReference type="ARBA" id="ARBA00022737"/>
    </source>
</evidence>
<feature type="domain" description="C3H1-type" evidence="12">
    <location>
        <begin position="223"/>
        <end position="250"/>
    </location>
</feature>
<evidence type="ECO:0000313" key="15">
    <source>
        <dbReference type="Proteomes" id="UP000054988"/>
    </source>
</evidence>
<dbReference type="PROSITE" id="PS00518">
    <property type="entry name" value="ZF_RING_1"/>
    <property type="match status" value="1"/>
</dbReference>
<dbReference type="InterPro" id="IPR035979">
    <property type="entry name" value="RBD_domain_sf"/>
</dbReference>
<accession>A0A0W0G3R6</accession>
<feature type="compositionally biased region" description="Basic and acidic residues" evidence="10">
    <location>
        <begin position="193"/>
        <end position="203"/>
    </location>
</feature>
<dbReference type="PROSITE" id="PS50103">
    <property type="entry name" value="ZF_C3H1"/>
    <property type="match status" value="5"/>
</dbReference>
<evidence type="ECO:0000256" key="10">
    <source>
        <dbReference type="SAM" id="MobiDB-lite"/>
    </source>
</evidence>
<dbReference type="PROSITE" id="PS51873">
    <property type="entry name" value="TRIAD"/>
    <property type="match status" value="1"/>
</dbReference>
<feature type="domain" description="C3H1-type" evidence="12">
    <location>
        <begin position="254"/>
        <end position="276"/>
    </location>
</feature>
<keyword evidence="8 9" id="KW-0862">Zinc</keyword>
<feature type="compositionally biased region" description="Polar residues" evidence="10">
    <location>
        <begin position="426"/>
        <end position="444"/>
    </location>
</feature>
<evidence type="ECO:0000256" key="4">
    <source>
        <dbReference type="ARBA" id="ARBA00022723"/>
    </source>
</evidence>
<evidence type="ECO:0000256" key="7">
    <source>
        <dbReference type="ARBA" id="ARBA00022786"/>
    </source>
</evidence>
<keyword evidence="4 9" id="KW-0479">Metal-binding</keyword>
<evidence type="ECO:0000256" key="6">
    <source>
        <dbReference type="ARBA" id="ARBA00022771"/>
    </source>
</evidence>